<dbReference type="SUPFAM" id="SSF54197">
    <property type="entry name" value="HIT-like"/>
    <property type="match status" value="1"/>
</dbReference>
<sequence length="144" mass="16020">MPHATLLKFGYPSSVIFEGDFWAVTLRPAQTTLGALVVVCKEEATAFSGISKDAALEFHQIVSAVERTLLTCFHNDKINWLMLMMVDPQVHFHVIPRYEGVRQFQGQSFADPGWPGVPDLGHKNSCDDLLKADLIAHLRASWVG</sequence>
<gene>
    <name evidence="3" type="ORF">GCM10007972_13430</name>
</gene>
<name>A0ABQ2LCS5_9PROT</name>
<dbReference type="EMBL" id="BMOV01000004">
    <property type="protein sequence ID" value="GGO10542.1"/>
    <property type="molecule type" value="Genomic_DNA"/>
</dbReference>
<feature type="domain" description="HIT" evidence="2">
    <location>
        <begin position="2"/>
        <end position="104"/>
    </location>
</feature>
<dbReference type="InterPro" id="IPR036265">
    <property type="entry name" value="HIT-like_sf"/>
</dbReference>
<proteinExistence type="predicted"/>
<dbReference type="RefSeq" id="WP_229773585.1">
    <property type="nucleotide sequence ID" value="NZ_BMOV01000004.1"/>
</dbReference>
<dbReference type="InterPro" id="IPR011146">
    <property type="entry name" value="HIT-like"/>
</dbReference>
<keyword evidence="4" id="KW-1185">Reference proteome</keyword>
<accession>A0ABQ2LCS5</accession>
<dbReference type="Pfam" id="PF01230">
    <property type="entry name" value="HIT"/>
    <property type="match status" value="1"/>
</dbReference>
<evidence type="ECO:0000259" key="2">
    <source>
        <dbReference type="PROSITE" id="PS51084"/>
    </source>
</evidence>
<organism evidence="3 4">
    <name type="scientific">Iodidimonas muriae</name>
    <dbReference type="NCBI Taxonomy" id="261467"/>
    <lineage>
        <taxon>Bacteria</taxon>
        <taxon>Pseudomonadati</taxon>
        <taxon>Pseudomonadota</taxon>
        <taxon>Alphaproteobacteria</taxon>
        <taxon>Iodidimonadales</taxon>
        <taxon>Iodidimonadaceae</taxon>
        <taxon>Iodidimonas</taxon>
    </lineage>
</organism>
<evidence type="ECO:0000256" key="1">
    <source>
        <dbReference type="PROSITE-ProRule" id="PRU00464"/>
    </source>
</evidence>
<comment type="caution">
    <text evidence="1">Lacks conserved residue(s) required for the propagation of feature annotation.</text>
</comment>
<comment type="caution">
    <text evidence="3">The sequence shown here is derived from an EMBL/GenBank/DDBJ whole genome shotgun (WGS) entry which is preliminary data.</text>
</comment>
<dbReference type="PROSITE" id="PS51084">
    <property type="entry name" value="HIT_2"/>
    <property type="match status" value="1"/>
</dbReference>
<reference evidence="4" key="1">
    <citation type="journal article" date="2019" name="Int. J. Syst. Evol. Microbiol.">
        <title>The Global Catalogue of Microorganisms (GCM) 10K type strain sequencing project: providing services to taxonomists for standard genome sequencing and annotation.</title>
        <authorList>
            <consortium name="The Broad Institute Genomics Platform"/>
            <consortium name="The Broad Institute Genome Sequencing Center for Infectious Disease"/>
            <person name="Wu L."/>
            <person name="Ma J."/>
        </authorList>
    </citation>
    <scope>NUCLEOTIDE SEQUENCE [LARGE SCALE GENOMIC DNA]</scope>
    <source>
        <strain evidence="4">JCM 17843</strain>
    </source>
</reference>
<protein>
    <submittedName>
        <fullName evidence="3">HIT family protein</fullName>
    </submittedName>
</protein>
<evidence type="ECO:0000313" key="3">
    <source>
        <dbReference type="EMBL" id="GGO10542.1"/>
    </source>
</evidence>
<evidence type="ECO:0000313" key="4">
    <source>
        <dbReference type="Proteomes" id="UP000602381"/>
    </source>
</evidence>
<dbReference type="Proteomes" id="UP000602381">
    <property type="component" value="Unassembled WGS sequence"/>
</dbReference>
<dbReference type="Gene3D" id="3.30.428.10">
    <property type="entry name" value="HIT-like"/>
    <property type="match status" value="1"/>
</dbReference>